<comment type="similarity">
    <text evidence="2">Belongs to the EamA transporter family.</text>
</comment>
<dbReference type="EMBL" id="BAABRR010000002">
    <property type="protein sequence ID" value="GAA5518046.1"/>
    <property type="molecule type" value="Genomic_DNA"/>
</dbReference>
<evidence type="ECO:0000313" key="10">
    <source>
        <dbReference type="Proteomes" id="UP001426770"/>
    </source>
</evidence>
<feature type="transmembrane region" description="Helical" evidence="7">
    <location>
        <begin position="105"/>
        <end position="125"/>
    </location>
</feature>
<organism evidence="9 10">
    <name type="scientific">Demequina sediminis</name>
    <dbReference type="NCBI Taxonomy" id="1930058"/>
    <lineage>
        <taxon>Bacteria</taxon>
        <taxon>Bacillati</taxon>
        <taxon>Actinomycetota</taxon>
        <taxon>Actinomycetes</taxon>
        <taxon>Micrococcales</taxon>
        <taxon>Demequinaceae</taxon>
        <taxon>Demequina</taxon>
    </lineage>
</organism>
<feature type="transmembrane region" description="Helical" evidence="7">
    <location>
        <begin position="288"/>
        <end position="306"/>
    </location>
</feature>
<evidence type="ECO:0000256" key="5">
    <source>
        <dbReference type="ARBA" id="ARBA00023136"/>
    </source>
</evidence>
<evidence type="ECO:0000256" key="7">
    <source>
        <dbReference type="SAM" id="Phobius"/>
    </source>
</evidence>
<dbReference type="RefSeq" id="WP_345378375.1">
    <property type="nucleotide sequence ID" value="NZ_AP027736.1"/>
</dbReference>
<protein>
    <recommendedName>
        <fullName evidence="8">EamA domain-containing protein</fullName>
    </recommendedName>
</protein>
<evidence type="ECO:0000259" key="8">
    <source>
        <dbReference type="Pfam" id="PF00892"/>
    </source>
</evidence>
<evidence type="ECO:0000256" key="1">
    <source>
        <dbReference type="ARBA" id="ARBA00004141"/>
    </source>
</evidence>
<dbReference type="Proteomes" id="UP001426770">
    <property type="component" value="Unassembled WGS sequence"/>
</dbReference>
<keyword evidence="5 7" id="KW-0472">Membrane</keyword>
<gene>
    <name evidence="9" type="ORF">Lsed01_00463</name>
</gene>
<feature type="transmembrane region" description="Helical" evidence="7">
    <location>
        <begin position="132"/>
        <end position="150"/>
    </location>
</feature>
<feature type="transmembrane region" description="Helical" evidence="7">
    <location>
        <begin position="44"/>
        <end position="65"/>
    </location>
</feature>
<feature type="compositionally biased region" description="Low complexity" evidence="6">
    <location>
        <begin position="314"/>
        <end position="326"/>
    </location>
</feature>
<dbReference type="PANTHER" id="PTHR32322">
    <property type="entry name" value="INNER MEMBRANE TRANSPORTER"/>
    <property type="match status" value="1"/>
</dbReference>
<sequence>MTPLTHDAARTRRANGLAFALVSACSFGLSGSLARGLLDAGWTAGAATLVRVAIAAAVLAIPALIALRGRWGLMRRAAATVVAYGVFAVAGAQLFYFLAVGTLDVGVALLIEYMAPVVVVGWLWVSQGSRPGILTLAGAAVAVGGLALLLDVFGGSAHIDPVGVGWALLAMVGASVYFVISGDTSTGLPPVTLAWGGLVVALGVLGLAGLGGILPLSFTAETVELLPFALPWWGAALLLGAVTAALAYVTGIAATRRLGARLGGFVALIEVIAATGFAWVLLGQVPGPIQFAGAGLILVGVLLLRAGEPAAEATPAPIELPEIAEPQPEPEPEPQPA</sequence>
<keyword evidence="10" id="KW-1185">Reference proteome</keyword>
<evidence type="ECO:0000256" key="2">
    <source>
        <dbReference type="ARBA" id="ARBA00007362"/>
    </source>
</evidence>
<accession>A0ABP9WDY0</accession>
<proteinExistence type="inferred from homology"/>
<feature type="transmembrane region" description="Helical" evidence="7">
    <location>
        <begin position="262"/>
        <end position="282"/>
    </location>
</feature>
<dbReference type="InterPro" id="IPR037185">
    <property type="entry name" value="EmrE-like"/>
</dbReference>
<evidence type="ECO:0000256" key="4">
    <source>
        <dbReference type="ARBA" id="ARBA00022989"/>
    </source>
</evidence>
<evidence type="ECO:0000313" key="9">
    <source>
        <dbReference type="EMBL" id="GAA5518046.1"/>
    </source>
</evidence>
<evidence type="ECO:0000256" key="6">
    <source>
        <dbReference type="SAM" id="MobiDB-lite"/>
    </source>
</evidence>
<dbReference type="PANTHER" id="PTHR32322:SF2">
    <property type="entry name" value="EAMA DOMAIN-CONTAINING PROTEIN"/>
    <property type="match status" value="1"/>
</dbReference>
<dbReference type="InterPro" id="IPR000620">
    <property type="entry name" value="EamA_dom"/>
</dbReference>
<dbReference type="InterPro" id="IPR050638">
    <property type="entry name" value="AA-Vitamin_Transporters"/>
</dbReference>
<comment type="subcellular location">
    <subcellularLocation>
        <location evidence="1">Membrane</location>
        <topology evidence="1">Multi-pass membrane protein</topology>
    </subcellularLocation>
</comment>
<reference evidence="9 10" key="1">
    <citation type="submission" date="2024-02" db="EMBL/GenBank/DDBJ databases">
        <title>Lysinimicrobium sediminis NBRC 112286.</title>
        <authorList>
            <person name="Ichikawa N."/>
            <person name="Katano-Makiyama Y."/>
            <person name="Hidaka K."/>
        </authorList>
    </citation>
    <scope>NUCLEOTIDE SEQUENCE [LARGE SCALE GENOMIC DNA]</scope>
    <source>
        <strain evidence="9 10">NBRC 112286</strain>
    </source>
</reference>
<keyword evidence="3 7" id="KW-0812">Transmembrane</keyword>
<feature type="transmembrane region" description="Helical" evidence="7">
    <location>
        <begin position="192"/>
        <end position="218"/>
    </location>
</feature>
<dbReference type="SUPFAM" id="SSF103481">
    <property type="entry name" value="Multidrug resistance efflux transporter EmrE"/>
    <property type="match status" value="2"/>
</dbReference>
<feature type="domain" description="EamA" evidence="8">
    <location>
        <begin position="163"/>
        <end position="304"/>
    </location>
</feature>
<evidence type="ECO:0000256" key="3">
    <source>
        <dbReference type="ARBA" id="ARBA00022692"/>
    </source>
</evidence>
<feature type="compositionally biased region" description="Acidic residues" evidence="6">
    <location>
        <begin position="328"/>
        <end position="337"/>
    </location>
</feature>
<name>A0ABP9WDY0_9MICO</name>
<feature type="region of interest" description="Disordered" evidence="6">
    <location>
        <begin position="314"/>
        <end position="337"/>
    </location>
</feature>
<dbReference type="Pfam" id="PF00892">
    <property type="entry name" value="EamA"/>
    <property type="match status" value="2"/>
</dbReference>
<feature type="transmembrane region" description="Helical" evidence="7">
    <location>
        <begin position="162"/>
        <end position="180"/>
    </location>
</feature>
<feature type="transmembrane region" description="Helical" evidence="7">
    <location>
        <begin position="230"/>
        <end position="250"/>
    </location>
</feature>
<keyword evidence="4 7" id="KW-1133">Transmembrane helix</keyword>
<comment type="caution">
    <text evidence="9">The sequence shown here is derived from an EMBL/GenBank/DDBJ whole genome shotgun (WGS) entry which is preliminary data.</text>
</comment>
<feature type="domain" description="EamA" evidence="8">
    <location>
        <begin position="16"/>
        <end position="150"/>
    </location>
</feature>
<feature type="transmembrane region" description="Helical" evidence="7">
    <location>
        <begin position="77"/>
        <end position="99"/>
    </location>
</feature>